<dbReference type="InterPro" id="IPR000276">
    <property type="entry name" value="GPCR_Rhodpsn"/>
</dbReference>
<evidence type="ECO:0000256" key="8">
    <source>
        <dbReference type="SAM" id="Phobius"/>
    </source>
</evidence>
<dbReference type="Gene3D" id="1.20.1070.10">
    <property type="entry name" value="Rhodopsin 7-helix transmembrane proteins"/>
    <property type="match status" value="1"/>
</dbReference>
<gene>
    <name evidence="10" type="ORF">FSP39_014479</name>
</gene>
<dbReference type="InterPro" id="IPR017452">
    <property type="entry name" value="GPCR_Rhodpsn_7TM"/>
</dbReference>
<dbReference type="PANTHER" id="PTHR24243">
    <property type="entry name" value="G-PROTEIN COUPLED RECEPTOR"/>
    <property type="match status" value="1"/>
</dbReference>
<dbReference type="SUPFAM" id="SSF81321">
    <property type="entry name" value="Family A G protein-coupled receptor-like"/>
    <property type="match status" value="1"/>
</dbReference>
<protein>
    <recommendedName>
        <fullName evidence="9">G-protein coupled receptors family 1 profile domain-containing protein</fullName>
    </recommendedName>
</protein>
<dbReference type="Proteomes" id="UP001186944">
    <property type="component" value="Unassembled WGS sequence"/>
</dbReference>
<keyword evidence="6" id="KW-0675">Receptor</keyword>
<keyword evidence="4" id="KW-0297">G-protein coupled receptor</keyword>
<dbReference type="AlphaFoldDB" id="A0AA88YF14"/>
<evidence type="ECO:0000256" key="5">
    <source>
        <dbReference type="ARBA" id="ARBA00023136"/>
    </source>
</evidence>
<keyword evidence="5 8" id="KW-0472">Membrane</keyword>
<dbReference type="GO" id="GO:0004930">
    <property type="term" value="F:G protein-coupled receptor activity"/>
    <property type="evidence" value="ECO:0007669"/>
    <property type="project" value="UniProtKB-KW"/>
</dbReference>
<evidence type="ECO:0000256" key="6">
    <source>
        <dbReference type="ARBA" id="ARBA00023170"/>
    </source>
</evidence>
<evidence type="ECO:0000256" key="7">
    <source>
        <dbReference type="ARBA" id="ARBA00023224"/>
    </source>
</evidence>
<evidence type="ECO:0000256" key="2">
    <source>
        <dbReference type="ARBA" id="ARBA00022692"/>
    </source>
</evidence>
<feature type="transmembrane region" description="Helical" evidence="8">
    <location>
        <begin position="128"/>
        <end position="149"/>
    </location>
</feature>
<name>A0AA88YF14_PINIB</name>
<comment type="caution">
    <text evidence="10">The sequence shown here is derived from an EMBL/GenBank/DDBJ whole genome shotgun (WGS) entry which is preliminary data.</text>
</comment>
<feature type="transmembrane region" description="Helical" evidence="8">
    <location>
        <begin position="331"/>
        <end position="350"/>
    </location>
</feature>
<evidence type="ECO:0000259" key="9">
    <source>
        <dbReference type="PROSITE" id="PS50262"/>
    </source>
</evidence>
<keyword evidence="2 8" id="KW-0812">Transmembrane</keyword>
<dbReference type="PROSITE" id="PS50262">
    <property type="entry name" value="G_PROTEIN_RECEP_F1_2"/>
    <property type="match status" value="1"/>
</dbReference>
<feature type="transmembrane region" description="Helical" evidence="8">
    <location>
        <begin position="170"/>
        <end position="190"/>
    </location>
</feature>
<accession>A0AA88YF14</accession>
<keyword evidence="3 8" id="KW-1133">Transmembrane helix</keyword>
<sequence length="398" mass="46065">MEFTTTLSAYKIANSSNGNLTMTTNTSKDMCDFNIPIERYHCILFETAPQAMYMDRYMTPFWYFLGLVGNSIAFFIWTRRYRRHSNISSLYLAALAVTDNLLLLFHMFSELHYAWGISTLDYPIFCPIFFVLFMSLQYISPLFILGFTVERYISIVRPFRSERFSRIQRGPLEICALSFLAVALSVPQYFGWTVASGFCDGSNSEFYTAWSWGSDILVFAIFPVTTLVLNLLVLRAASKSVKFRRQPESTYCKANHVHHHHKHKTSNTLVSPSTATLLTISFYRLFTLVPVAIIFALQFTYPVGDYRMPIDEIKQSSTWRKHVQWFVAKKIIDEIGLSQYCCNIFIYLVTAKPFRMEMRRCFRCHDKGKQDIQLGSLRNENHTSTNATLLDPSLHKGM</sequence>
<evidence type="ECO:0000256" key="4">
    <source>
        <dbReference type="ARBA" id="ARBA00023040"/>
    </source>
</evidence>
<feature type="transmembrane region" description="Helical" evidence="8">
    <location>
        <begin position="282"/>
        <end position="301"/>
    </location>
</feature>
<dbReference type="GO" id="GO:0005886">
    <property type="term" value="C:plasma membrane"/>
    <property type="evidence" value="ECO:0007669"/>
    <property type="project" value="TreeGrafter"/>
</dbReference>
<dbReference type="PANTHER" id="PTHR24243:SF233">
    <property type="entry name" value="THYROTROPIN-RELEASING HORMONE RECEPTOR"/>
    <property type="match status" value="1"/>
</dbReference>
<comment type="subcellular location">
    <subcellularLocation>
        <location evidence="1">Membrane</location>
        <topology evidence="1">Multi-pass membrane protein</topology>
    </subcellularLocation>
</comment>
<dbReference type="Pfam" id="PF00001">
    <property type="entry name" value="7tm_1"/>
    <property type="match status" value="1"/>
</dbReference>
<organism evidence="10 11">
    <name type="scientific">Pinctada imbricata</name>
    <name type="common">Atlantic pearl-oyster</name>
    <name type="synonym">Pinctada martensii</name>
    <dbReference type="NCBI Taxonomy" id="66713"/>
    <lineage>
        <taxon>Eukaryota</taxon>
        <taxon>Metazoa</taxon>
        <taxon>Spiralia</taxon>
        <taxon>Lophotrochozoa</taxon>
        <taxon>Mollusca</taxon>
        <taxon>Bivalvia</taxon>
        <taxon>Autobranchia</taxon>
        <taxon>Pteriomorphia</taxon>
        <taxon>Pterioida</taxon>
        <taxon>Pterioidea</taxon>
        <taxon>Pteriidae</taxon>
        <taxon>Pinctada</taxon>
    </lineage>
</organism>
<reference evidence="10" key="1">
    <citation type="submission" date="2019-08" db="EMBL/GenBank/DDBJ databases">
        <title>The improved chromosome-level genome for the pearl oyster Pinctada fucata martensii using PacBio sequencing and Hi-C.</title>
        <authorList>
            <person name="Zheng Z."/>
        </authorList>
    </citation>
    <scope>NUCLEOTIDE SEQUENCE</scope>
    <source>
        <strain evidence="10">ZZ-2019</strain>
        <tissue evidence="10">Adductor muscle</tissue>
    </source>
</reference>
<keyword evidence="7" id="KW-0807">Transducer</keyword>
<evidence type="ECO:0000256" key="1">
    <source>
        <dbReference type="ARBA" id="ARBA00004141"/>
    </source>
</evidence>
<feature type="transmembrane region" description="Helical" evidence="8">
    <location>
        <begin position="90"/>
        <end position="108"/>
    </location>
</feature>
<evidence type="ECO:0000313" key="11">
    <source>
        <dbReference type="Proteomes" id="UP001186944"/>
    </source>
</evidence>
<feature type="transmembrane region" description="Helical" evidence="8">
    <location>
        <begin position="61"/>
        <end position="78"/>
    </location>
</feature>
<evidence type="ECO:0000313" key="10">
    <source>
        <dbReference type="EMBL" id="KAK3097923.1"/>
    </source>
</evidence>
<evidence type="ECO:0000256" key="3">
    <source>
        <dbReference type="ARBA" id="ARBA00022989"/>
    </source>
</evidence>
<feature type="domain" description="G-protein coupled receptors family 1 profile" evidence="9">
    <location>
        <begin position="69"/>
        <end position="347"/>
    </location>
</feature>
<feature type="transmembrane region" description="Helical" evidence="8">
    <location>
        <begin position="210"/>
        <end position="234"/>
    </location>
</feature>
<proteinExistence type="predicted"/>
<keyword evidence="11" id="KW-1185">Reference proteome</keyword>
<dbReference type="EMBL" id="VSWD01000007">
    <property type="protein sequence ID" value="KAK3097923.1"/>
    <property type="molecule type" value="Genomic_DNA"/>
</dbReference>